<name>A0A848DJ68_9PSEU</name>
<evidence type="ECO:0000313" key="2">
    <source>
        <dbReference type="EMBL" id="NMH92747.1"/>
    </source>
</evidence>
<feature type="domain" description="SIS" evidence="1">
    <location>
        <begin position="57"/>
        <end position="216"/>
    </location>
</feature>
<comment type="caution">
    <text evidence="2">The sequence shown here is derived from an EMBL/GenBank/DDBJ whole genome shotgun (WGS) entry which is preliminary data.</text>
</comment>
<sequence>MTTESLYPFLHAGATDAAALLADVARSTREKVAEIGRLREEVLDADAGALAACASEMADRFARGGRLYVFGNGGSSTDAMAVASLYVDPGPGRRPLPALALPCDVATLTALANDIGFEVVFARPLAAAGRPVDIAFGLSTSGGSANVLRGLATARERGLLTVGLAGYSGGAMAEAAERGEIDHLFVMPSVSVHRIQEAQTTVYQVLWELVQRALGST</sequence>
<organism evidence="2 3">
    <name type="scientific">Pseudonocardia bannensis</name>
    <dbReference type="NCBI Taxonomy" id="630973"/>
    <lineage>
        <taxon>Bacteria</taxon>
        <taxon>Bacillati</taxon>
        <taxon>Actinomycetota</taxon>
        <taxon>Actinomycetes</taxon>
        <taxon>Pseudonocardiales</taxon>
        <taxon>Pseudonocardiaceae</taxon>
        <taxon>Pseudonocardia</taxon>
    </lineage>
</organism>
<dbReference type="EMBL" id="JAAXKZ010000047">
    <property type="protein sequence ID" value="NMH92747.1"/>
    <property type="molecule type" value="Genomic_DNA"/>
</dbReference>
<accession>A0A848DJ68</accession>
<protein>
    <submittedName>
        <fullName evidence="2">SIS domain-containing protein</fullName>
    </submittedName>
</protein>
<proteinExistence type="predicted"/>
<dbReference type="Pfam" id="PF13580">
    <property type="entry name" value="SIS_2"/>
    <property type="match status" value="1"/>
</dbReference>
<evidence type="ECO:0000259" key="1">
    <source>
        <dbReference type="PROSITE" id="PS51464"/>
    </source>
</evidence>
<dbReference type="PROSITE" id="PS51464">
    <property type="entry name" value="SIS"/>
    <property type="match status" value="1"/>
</dbReference>
<dbReference type="InterPro" id="IPR001347">
    <property type="entry name" value="SIS_dom"/>
</dbReference>
<dbReference type="GO" id="GO:1901135">
    <property type="term" value="P:carbohydrate derivative metabolic process"/>
    <property type="evidence" value="ECO:0007669"/>
    <property type="project" value="InterPro"/>
</dbReference>
<keyword evidence="3" id="KW-1185">Reference proteome</keyword>
<dbReference type="InterPro" id="IPR046348">
    <property type="entry name" value="SIS_dom_sf"/>
</dbReference>
<evidence type="ECO:0000313" key="3">
    <source>
        <dbReference type="Proteomes" id="UP000586918"/>
    </source>
</evidence>
<dbReference type="Gene3D" id="3.40.50.10490">
    <property type="entry name" value="Glucose-6-phosphate isomerase like protein, domain 1"/>
    <property type="match status" value="1"/>
</dbReference>
<reference evidence="2 3" key="1">
    <citation type="submission" date="2020-04" db="EMBL/GenBank/DDBJ databases">
        <authorList>
            <person name="Klaysubun C."/>
            <person name="Duangmal K."/>
            <person name="Lipun K."/>
        </authorList>
    </citation>
    <scope>NUCLEOTIDE SEQUENCE [LARGE SCALE GENOMIC DNA]</scope>
    <source>
        <strain evidence="2 3">DSM 45300</strain>
    </source>
</reference>
<dbReference type="PANTHER" id="PTHR30390">
    <property type="entry name" value="SEDOHEPTULOSE 7-PHOSPHATE ISOMERASE / DNAA INITIATOR-ASSOCIATING FACTOR FOR REPLICATION INITIATION"/>
    <property type="match status" value="1"/>
</dbReference>
<dbReference type="InterPro" id="IPR035461">
    <property type="entry name" value="GmhA/DiaA"/>
</dbReference>
<dbReference type="PANTHER" id="PTHR30390:SF6">
    <property type="entry name" value="DNAA INITIATOR-ASSOCIATING PROTEIN DIAA"/>
    <property type="match status" value="1"/>
</dbReference>
<dbReference type="CDD" id="cd05006">
    <property type="entry name" value="SIS_GmhA"/>
    <property type="match status" value="1"/>
</dbReference>
<dbReference type="InterPro" id="IPR050099">
    <property type="entry name" value="SIS_GmhA/DiaA_subfam"/>
</dbReference>
<gene>
    <name evidence="2" type="ORF">HF519_14440</name>
</gene>
<dbReference type="AlphaFoldDB" id="A0A848DJ68"/>
<dbReference type="GO" id="GO:0097367">
    <property type="term" value="F:carbohydrate derivative binding"/>
    <property type="evidence" value="ECO:0007669"/>
    <property type="project" value="InterPro"/>
</dbReference>
<dbReference type="SUPFAM" id="SSF53697">
    <property type="entry name" value="SIS domain"/>
    <property type="match status" value="1"/>
</dbReference>
<dbReference type="Proteomes" id="UP000586918">
    <property type="component" value="Unassembled WGS sequence"/>
</dbReference>
<dbReference type="RefSeq" id="WP_169413456.1">
    <property type="nucleotide sequence ID" value="NZ_JAAXKZ010000047.1"/>
</dbReference>